<dbReference type="SUPFAM" id="SSF52279">
    <property type="entry name" value="Beta-D-glucan exohydrolase, C-terminal domain"/>
    <property type="match status" value="1"/>
</dbReference>
<dbReference type="SUPFAM" id="SSF51445">
    <property type="entry name" value="(Trans)glycosidases"/>
    <property type="match status" value="1"/>
</dbReference>
<dbReference type="GO" id="GO:0004553">
    <property type="term" value="F:hydrolase activity, hydrolyzing O-glycosyl compounds"/>
    <property type="evidence" value="ECO:0007669"/>
    <property type="project" value="InterPro"/>
</dbReference>
<dbReference type="Gene3D" id="3.20.20.300">
    <property type="entry name" value="Glycoside hydrolase, family 3, N-terminal domain"/>
    <property type="match status" value="1"/>
</dbReference>
<name>A0A9D1JBM2_9FIRM</name>
<organism evidence="4 5">
    <name type="scientific">Candidatus Pullilachnospira gallistercoris</name>
    <dbReference type="NCBI Taxonomy" id="2840911"/>
    <lineage>
        <taxon>Bacteria</taxon>
        <taxon>Bacillati</taxon>
        <taxon>Bacillota</taxon>
        <taxon>Clostridia</taxon>
        <taxon>Lachnospirales</taxon>
        <taxon>Lachnospiraceae</taxon>
        <taxon>Lachnospiraceae incertae sedis</taxon>
        <taxon>Candidatus Pullilachnospira</taxon>
    </lineage>
</organism>
<dbReference type="PANTHER" id="PTHR42715:SF10">
    <property type="entry name" value="BETA-GLUCOSIDASE"/>
    <property type="match status" value="1"/>
</dbReference>
<comment type="similarity">
    <text evidence="1">Belongs to the glycosyl hydrolase 3 family.</text>
</comment>
<evidence type="ECO:0000259" key="3">
    <source>
        <dbReference type="SMART" id="SM01217"/>
    </source>
</evidence>
<evidence type="ECO:0000313" key="4">
    <source>
        <dbReference type="EMBL" id="HIR71612.1"/>
    </source>
</evidence>
<dbReference type="Proteomes" id="UP000823912">
    <property type="component" value="Unassembled WGS sequence"/>
</dbReference>
<dbReference type="Gene3D" id="2.60.40.10">
    <property type="entry name" value="Immunoglobulins"/>
    <property type="match status" value="1"/>
</dbReference>
<protein>
    <submittedName>
        <fullName evidence="4">Glycoside hydrolase family 3 protein</fullName>
    </submittedName>
</protein>
<dbReference type="PRINTS" id="PR00133">
    <property type="entry name" value="GLHYDRLASE3"/>
</dbReference>
<dbReference type="Pfam" id="PF14310">
    <property type="entry name" value="Fn3-like"/>
    <property type="match status" value="1"/>
</dbReference>
<dbReference type="PANTHER" id="PTHR42715">
    <property type="entry name" value="BETA-GLUCOSIDASE"/>
    <property type="match status" value="1"/>
</dbReference>
<dbReference type="InterPro" id="IPR036881">
    <property type="entry name" value="Glyco_hydro_3_C_sf"/>
</dbReference>
<evidence type="ECO:0000313" key="5">
    <source>
        <dbReference type="Proteomes" id="UP000823912"/>
    </source>
</evidence>
<dbReference type="InterPro" id="IPR013783">
    <property type="entry name" value="Ig-like_fold"/>
</dbReference>
<dbReference type="InterPro" id="IPR017853">
    <property type="entry name" value="GH"/>
</dbReference>
<reference evidence="4" key="1">
    <citation type="submission" date="2020-10" db="EMBL/GenBank/DDBJ databases">
        <authorList>
            <person name="Gilroy R."/>
        </authorList>
    </citation>
    <scope>NUCLEOTIDE SEQUENCE</scope>
    <source>
        <strain evidence="4">ChiSjej5B23-6657</strain>
    </source>
</reference>
<sequence length="781" mass="86502">MSKLAKKAGKAIQWVVDKAMGSGLMQEETSAQGTKYVTPGIPEVIRQAGAESCVLLENDGTLPLKAEEEIAVFGRCQLDWFYVGYGSGGDVHAPYKVNLMEGLKNAGAKYNQKLADTYVSWTGEEDNRADHGWWGHWPMNYPEMPLTVGMVKSAAATSKTAVIVIGRAAGEDRENVLEKGSYYLTDEERAMLSAVTAEFQHTVVILNIGSVMDMGWMEAYREKLSAVLIAWQGGMESGNALCDVLYGRVNPCGKLPDTIARRYEDYPSAANFGDPIRNEYREGIFVGYRYFDTMAPEKVLYPFGYGLSYTTFETIPVSFDWRETESQPGSATITVEVKNTGSAAGKEVVELFVSQPKGRLKKAKRVLAGFGKTRELAPGETERMTLTCDERYLASYDKEKHAFVMEAGTYAFAAGGVSVGSFTLEETRVVEQCEAICSSRVDLKKRILDRMPEALPKNTKQKISFEEVREGKADLSDFIAQLNPEELEALSRGHGMMNSPLGAPGNAGVFGGVIPSLQEKGVPAITCCDGPAGIRMQKYCSLVPCGTGLAATWNRELTEKLYSLVGSEMKYYGVDILLAPGMNIHRNPLCGRNFEYFSEDPVLSGKMAAAVVTGIQSQGVGCCPKHFACNNQETKRNRNDSRVSERALREIYLRNFEICVKEAKPISIMTSYNKVNGVWSHYNYDLVTTVLRREWGYQGMVMTDWWMQKSKSPEFPQLKNNAYRVRAQVDVLMPGDMGHLTKKYRSDGSLVKTLGKPEGITMGELQRTAENVLRLIVKLKA</sequence>
<dbReference type="EMBL" id="DVHM01000174">
    <property type="protein sequence ID" value="HIR71612.1"/>
    <property type="molecule type" value="Genomic_DNA"/>
</dbReference>
<keyword evidence="2 4" id="KW-0378">Hydrolase</keyword>
<dbReference type="InterPro" id="IPR036962">
    <property type="entry name" value="Glyco_hydro_3_N_sf"/>
</dbReference>
<accession>A0A9D1JBM2</accession>
<dbReference type="SMART" id="SM01217">
    <property type="entry name" value="Fn3_like"/>
    <property type="match status" value="1"/>
</dbReference>
<dbReference type="InterPro" id="IPR001764">
    <property type="entry name" value="Glyco_hydro_3_N"/>
</dbReference>
<dbReference type="Gene3D" id="3.40.50.1700">
    <property type="entry name" value="Glycoside hydrolase family 3 C-terminal domain"/>
    <property type="match status" value="1"/>
</dbReference>
<evidence type="ECO:0000256" key="2">
    <source>
        <dbReference type="ARBA" id="ARBA00022801"/>
    </source>
</evidence>
<dbReference type="InterPro" id="IPR026891">
    <property type="entry name" value="Fn3-like"/>
</dbReference>
<comment type="caution">
    <text evidence="4">The sequence shown here is derived from an EMBL/GenBank/DDBJ whole genome shotgun (WGS) entry which is preliminary data.</text>
</comment>
<dbReference type="Pfam" id="PF00933">
    <property type="entry name" value="Glyco_hydro_3"/>
    <property type="match status" value="1"/>
</dbReference>
<feature type="domain" description="Fibronectin type III-like" evidence="3">
    <location>
        <begin position="347"/>
        <end position="418"/>
    </location>
</feature>
<gene>
    <name evidence="4" type="ORF">IAA55_10065</name>
</gene>
<proteinExistence type="inferred from homology"/>
<reference evidence="4" key="2">
    <citation type="journal article" date="2021" name="PeerJ">
        <title>Extensive microbial diversity within the chicken gut microbiome revealed by metagenomics and culture.</title>
        <authorList>
            <person name="Gilroy R."/>
            <person name="Ravi A."/>
            <person name="Getino M."/>
            <person name="Pursley I."/>
            <person name="Horton D.L."/>
            <person name="Alikhan N.F."/>
            <person name="Baker D."/>
            <person name="Gharbi K."/>
            <person name="Hall N."/>
            <person name="Watson M."/>
            <person name="Adriaenssens E.M."/>
            <person name="Foster-Nyarko E."/>
            <person name="Jarju S."/>
            <person name="Secka A."/>
            <person name="Antonio M."/>
            <person name="Oren A."/>
            <person name="Chaudhuri R.R."/>
            <person name="La Ragione R."/>
            <person name="Hildebrand F."/>
            <person name="Pallen M.J."/>
        </authorList>
    </citation>
    <scope>NUCLEOTIDE SEQUENCE</scope>
    <source>
        <strain evidence="4">ChiSjej5B23-6657</strain>
    </source>
</reference>
<dbReference type="GO" id="GO:0005975">
    <property type="term" value="P:carbohydrate metabolic process"/>
    <property type="evidence" value="ECO:0007669"/>
    <property type="project" value="InterPro"/>
</dbReference>
<dbReference type="AlphaFoldDB" id="A0A9D1JBM2"/>
<evidence type="ECO:0000256" key="1">
    <source>
        <dbReference type="ARBA" id="ARBA00005336"/>
    </source>
</evidence>
<dbReference type="InterPro" id="IPR050288">
    <property type="entry name" value="Cellulose_deg_GH3"/>
</dbReference>
<dbReference type="Pfam" id="PF01915">
    <property type="entry name" value="Glyco_hydro_3_C"/>
    <property type="match status" value="1"/>
</dbReference>
<dbReference type="InterPro" id="IPR002772">
    <property type="entry name" value="Glyco_hydro_3_C"/>
</dbReference>